<dbReference type="RefSeq" id="WP_358142394.1">
    <property type="nucleotide sequence ID" value="NZ_JBFALK010000042.1"/>
</dbReference>
<evidence type="ECO:0000313" key="1">
    <source>
        <dbReference type="EMBL" id="MEV0975080.1"/>
    </source>
</evidence>
<gene>
    <name evidence="1" type="ORF">AB0I59_41365</name>
</gene>
<organism evidence="1 2">
    <name type="scientific">Microtetraspora glauca</name>
    <dbReference type="NCBI Taxonomy" id="1996"/>
    <lineage>
        <taxon>Bacteria</taxon>
        <taxon>Bacillati</taxon>
        <taxon>Actinomycetota</taxon>
        <taxon>Actinomycetes</taxon>
        <taxon>Streptosporangiales</taxon>
        <taxon>Streptosporangiaceae</taxon>
        <taxon>Microtetraspora</taxon>
    </lineage>
</organism>
<dbReference type="EMBL" id="JBFALK010000042">
    <property type="protein sequence ID" value="MEV0975080.1"/>
    <property type="molecule type" value="Genomic_DNA"/>
</dbReference>
<proteinExistence type="predicted"/>
<protein>
    <submittedName>
        <fullName evidence="1">Uncharacterized protein</fullName>
    </submittedName>
</protein>
<sequence>MLPTIAWINKPAEEQARQTEEAAAQRLLPQCLHLVCSARLVGHDTFLSGAVALHSGPDGQK</sequence>
<comment type="caution">
    <text evidence="1">The sequence shown here is derived from an EMBL/GenBank/DDBJ whole genome shotgun (WGS) entry which is preliminary data.</text>
</comment>
<keyword evidence="2" id="KW-1185">Reference proteome</keyword>
<accession>A0ABV3GTX0</accession>
<reference evidence="1 2" key="1">
    <citation type="submission" date="2024-06" db="EMBL/GenBank/DDBJ databases">
        <title>The Natural Products Discovery Center: Release of the First 8490 Sequenced Strains for Exploring Actinobacteria Biosynthetic Diversity.</title>
        <authorList>
            <person name="Kalkreuter E."/>
            <person name="Kautsar S.A."/>
            <person name="Yang D."/>
            <person name="Bader C.D."/>
            <person name="Teijaro C.N."/>
            <person name="Fluegel L."/>
            <person name="Davis C.M."/>
            <person name="Simpson J.R."/>
            <person name="Lauterbach L."/>
            <person name="Steele A.D."/>
            <person name="Gui C."/>
            <person name="Meng S."/>
            <person name="Li G."/>
            <person name="Viehrig K."/>
            <person name="Ye F."/>
            <person name="Su P."/>
            <person name="Kiefer A.F."/>
            <person name="Nichols A."/>
            <person name="Cepeda A.J."/>
            <person name="Yan W."/>
            <person name="Fan B."/>
            <person name="Jiang Y."/>
            <person name="Adhikari A."/>
            <person name="Zheng C.-J."/>
            <person name="Schuster L."/>
            <person name="Cowan T.M."/>
            <person name="Smanski M.J."/>
            <person name="Chevrette M.G."/>
            <person name="De Carvalho L.P.S."/>
            <person name="Shen B."/>
        </authorList>
    </citation>
    <scope>NUCLEOTIDE SEQUENCE [LARGE SCALE GENOMIC DNA]</scope>
    <source>
        <strain evidence="1 2">NPDC050100</strain>
    </source>
</reference>
<evidence type="ECO:0000313" key="2">
    <source>
        <dbReference type="Proteomes" id="UP001551675"/>
    </source>
</evidence>
<dbReference type="Proteomes" id="UP001551675">
    <property type="component" value="Unassembled WGS sequence"/>
</dbReference>
<name>A0ABV3GTX0_MICGL</name>